<dbReference type="PANTHER" id="PTHR42790">
    <property type="entry name" value="AMINOTRANSFERASE"/>
    <property type="match status" value="1"/>
</dbReference>
<dbReference type="InterPro" id="IPR015424">
    <property type="entry name" value="PyrdxlP-dep_Trfase"/>
</dbReference>
<dbReference type="AlphaFoldDB" id="A0A9P8USS2"/>
<evidence type="ECO:0000256" key="4">
    <source>
        <dbReference type="ARBA" id="ARBA00022679"/>
    </source>
</evidence>
<evidence type="ECO:0000313" key="8">
    <source>
        <dbReference type="Proteomes" id="UP000758603"/>
    </source>
</evidence>
<feature type="domain" description="Aminotransferase class I/classII large" evidence="6">
    <location>
        <begin position="105"/>
        <end position="519"/>
    </location>
</feature>
<proteinExistence type="inferred from homology"/>
<dbReference type="InterPro" id="IPR015421">
    <property type="entry name" value="PyrdxlP-dep_Trfase_major"/>
</dbReference>
<dbReference type="InterPro" id="IPR050859">
    <property type="entry name" value="Class-I_PLP-dep_aminotransf"/>
</dbReference>
<keyword evidence="3 7" id="KW-0032">Aminotransferase</keyword>
<dbReference type="RefSeq" id="XP_045961812.1">
    <property type="nucleotide sequence ID" value="XM_046102108.1"/>
</dbReference>
<evidence type="ECO:0000256" key="2">
    <source>
        <dbReference type="ARBA" id="ARBA00007441"/>
    </source>
</evidence>
<dbReference type="GO" id="GO:0009074">
    <property type="term" value="P:aromatic amino acid family catabolic process"/>
    <property type="evidence" value="ECO:0007669"/>
    <property type="project" value="TreeGrafter"/>
</dbReference>
<dbReference type="CDD" id="cd00609">
    <property type="entry name" value="AAT_like"/>
    <property type="match status" value="1"/>
</dbReference>
<keyword evidence="4" id="KW-0808">Transferase</keyword>
<accession>A0A9P8USS2</accession>
<dbReference type="OrthoDB" id="691673at2759"/>
<comment type="caution">
    <text evidence="7">The sequence shown here is derived from an EMBL/GenBank/DDBJ whole genome shotgun (WGS) entry which is preliminary data.</text>
</comment>
<comment type="cofactor">
    <cofactor evidence="1">
        <name>pyridoxal 5'-phosphate</name>
        <dbReference type="ChEBI" id="CHEBI:597326"/>
    </cofactor>
</comment>
<dbReference type="GO" id="GO:0030170">
    <property type="term" value="F:pyridoxal phosphate binding"/>
    <property type="evidence" value="ECO:0007669"/>
    <property type="project" value="InterPro"/>
</dbReference>
<dbReference type="EMBL" id="JAGPXC010000002">
    <property type="protein sequence ID" value="KAH6657578.1"/>
    <property type="molecule type" value="Genomic_DNA"/>
</dbReference>
<dbReference type="GO" id="GO:0008793">
    <property type="term" value="F:aromatic-amino-acid transaminase activity"/>
    <property type="evidence" value="ECO:0007669"/>
    <property type="project" value="TreeGrafter"/>
</dbReference>
<evidence type="ECO:0000256" key="1">
    <source>
        <dbReference type="ARBA" id="ARBA00001933"/>
    </source>
</evidence>
<dbReference type="SUPFAM" id="SSF53383">
    <property type="entry name" value="PLP-dependent transferases"/>
    <property type="match status" value="1"/>
</dbReference>
<evidence type="ECO:0000313" key="7">
    <source>
        <dbReference type="EMBL" id="KAH6657578.1"/>
    </source>
</evidence>
<dbReference type="GO" id="GO:0047536">
    <property type="term" value="F:2-aminoadipate transaminase activity"/>
    <property type="evidence" value="ECO:0007669"/>
    <property type="project" value="TreeGrafter"/>
</dbReference>
<protein>
    <submittedName>
        <fullName evidence="7">Aromatic aminotransferase Aro8</fullName>
    </submittedName>
</protein>
<dbReference type="GeneID" id="70131000"/>
<dbReference type="GO" id="GO:0019878">
    <property type="term" value="P:lysine biosynthetic process via aminoadipic acid"/>
    <property type="evidence" value="ECO:0007669"/>
    <property type="project" value="TreeGrafter"/>
</dbReference>
<evidence type="ECO:0000259" key="6">
    <source>
        <dbReference type="Pfam" id="PF00155"/>
    </source>
</evidence>
<sequence>MDDSETKAAALEEPAAPAVNGVITSAIDLSHHLNLSSRSRHPSPLKEIIKYMAYDGMVSLAGGLPHPSLFPIHNASFSVSAPNPKEGNIELQISNNPTSTPPLSKFLQYGNCTGNAELRQWCLEFTQQIHRPAYKDYDVLLHPGNTNAWCKVVGLLCEKGDYILCESYTYPSAQALWIPNENFAAPIAMDGEGIMNKSLEETLESWDSTHPGVNRPHVLYLVSVGSNPTGVSMSAERRKQVYNICVRYDVIIVEDDPYFFLQYPEFDLSATSTEYKAASNDEYLSSLIPSFLHVDYQGRVIRLESFSKTLAPGLRLGYFVANPLFTERLLRATEVETQDPSGVSQALVLSLLASWTTSGYITWLQNLRLEYQRRRDWMTAAIKELFDLSPASQFPELRAEGLVAAIEGSAGTRTPIFSFIPPTGGMFLWTKFYFAQNGKYQVIKNSKQEIDPEQAFANKLWSELAEEKVLLTPGYYYHPWQGAQKTSTSARGADPDTSHFRLTFAMTTKEDMELGIERLAKVVRRSWSS</sequence>
<organism evidence="7 8">
    <name type="scientific">Truncatella angustata</name>
    <dbReference type="NCBI Taxonomy" id="152316"/>
    <lineage>
        <taxon>Eukaryota</taxon>
        <taxon>Fungi</taxon>
        <taxon>Dikarya</taxon>
        <taxon>Ascomycota</taxon>
        <taxon>Pezizomycotina</taxon>
        <taxon>Sordariomycetes</taxon>
        <taxon>Xylariomycetidae</taxon>
        <taxon>Amphisphaeriales</taxon>
        <taxon>Sporocadaceae</taxon>
        <taxon>Truncatella</taxon>
    </lineage>
</organism>
<keyword evidence="5" id="KW-0663">Pyridoxal phosphate</keyword>
<dbReference type="GO" id="GO:0006571">
    <property type="term" value="P:tyrosine biosynthetic process"/>
    <property type="evidence" value="ECO:0007669"/>
    <property type="project" value="TreeGrafter"/>
</dbReference>
<dbReference type="Proteomes" id="UP000758603">
    <property type="component" value="Unassembled WGS sequence"/>
</dbReference>
<dbReference type="Gene3D" id="3.40.640.10">
    <property type="entry name" value="Type I PLP-dependent aspartate aminotransferase-like (Major domain)"/>
    <property type="match status" value="1"/>
</dbReference>
<evidence type="ECO:0000256" key="5">
    <source>
        <dbReference type="ARBA" id="ARBA00022898"/>
    </source>
</evidence>
<name>A0A9P8USS2_9PEZI</name>
<dbReference type="Pfam" id="PF00155">
    <property type="entry name" value="Aminotran_1_2"/>
    <property type="match status" value="1"/>
</dbReference>
<comment type="similarity">
    <text evidence="2">Belongs to the class-I pyridoxal-phosphate-dependent aminotransferase family.</text>
</comment>
<dbReference type="PANTHER" id="PTHR42790:SF21">
    <property type="entry name" value="AROMATIC_AMINOADIPATE AMINOTRANSFERASE 1"/>
    <property type="match status" value="1"/>
</dbReference>
<dbReference type="InterPro" id="IPR004839">
    <property type="entry name" value="Aminotransferase_I/II_large"/>
</dbReference>
<reference evidence="7" key="1">
    <citation type="journal article" date="2021" name="Nat. Commun.">
        <title>Genetic determinants of endophytism in the Arabidopsis root mycobiome.</title>
        <authorList>
            <person name="Mesny F."/>
            <person name="Miyauchi S."/>
            <person name="Thiergart T."/>
            <person name="Pickel B."/>
            <person name="Atanasova L."/>
            <person name="Karlsson M."/>
            <person name="Huettel B."/>
            <person name="Barry K.W."/>
            <person name="Haridas S."/>
            <person name="Chen C."/>
            <person name="Bauer D."/>
            <person name="Andreopoulos W."/>
            <person name="Pangilinan J."/>
            <person name="LaButti K."/>
            <person name="Riley R."/>
            <person name="Lipzen A."/>
            <person name="Clum A."/>
            <person name="Drula E."/>
            <person name="Henrissat B."/>
            <person name="Kohler A."/>
            <person name="Grigoriev I.V."/>
            <person name="Martin F.M."/>
            <person name="Hacquard S."/>
        </authorList>
    </citation>
    <scope>NUCLEOTIDE SEQUENCE</scope>
    <source>
        <strain evidence="7">MPI-SDFR-AT-0073</strain>
    </source>
</reference>
<gene>
    <name evidence="7" type="ORF">BKA67DRAFT_555703</name>
</gene>
<keyword evidence="8" id="KW-1185">Reference proteome</keyword>
<evidence type="ECO:0000256" key="3">
    <source>
        <dbReference type="ARBA" id="ARBA00022576"/>
    </source>
</evidence>